<keyword evidence="3" id="KW-0472">Membrane</keyword>
<dbReference type="RefSeq" id="WP_151134962.1">
    <property type="nucleotide sequence ID" value="NZ_CP043311.1"/>
</dbReference>
<feature type="compositionally biased region" description="Polar residues" evidence="6">
    <location>
        <begin position="55"/>
        <end position="69"/>
    </location>
</feature>
<keyword evidence="2" id="KW-0732">Signal</keyword>
<keyword evidence="9" id="KW-1185">Reference proteome</keyword>
<sequence>MKIWFLILICTLGLAGCSSEYLIATTDGQLIATDEKPELDRDTGMLEFEDHEGRTQQIPQNQVKQIIER</sequence>
<dbReference type="PROSITE" id="PS51257">
    <property type="entry name" value="PROKAR_LIPOPROTEIN"/>
    <property type="match status" value="1"/>
</dbReference>
<organism evidence="8 9">
    <name type="scientific">Metapseudomonas lalkuanensis</name>
    <dbReference type="NCBI Taxonomy" id="2604832"/>
    <lineage>
        <taxon>Bacteria</taxon>
        <taxon>Pseudomonadati</taxon>
        <taxon>Pseudomonadota</taxon>
        <taxon>Gammaproteobacteria</taxon>
        <taxon>Pseudomonadales</taxon>
        <taxon>Pseudomonadaceae</taxon>
        <taxon>Metapseudomonas</taxon>
    </lineage>
</organism>
<feature type="region of interest" description="Disordered" evidence="6">
    <location>
        <begin position="50"/>
        <end position="69"/>
    </location>
</feature>
<protein>
    <submittedName>
        <fullName evidence="8">YgdI/YgdR family lipoprotein</fullName>
    </submittedName>
</protein>
<reference evidence="8 9" key="1">
    <citation type="submission" date="2019-08" db="EMBL/GenBank/DDBJ databases">
        <title>Whole-genome Sequencing of e-waste polymer degrading bacterium Pseudomonas sp. strain PE08.</title>
        <authorList>
            <person name="Kirdat K."/>
            <person name="Debbarma P."/>
            <person name="Narawade N."/>
            <person name="Suyal D."/>
            <person name="Thorat V."/>
            <person name="Shouche Y."/>
            <person name="Goel R."/>
            <person name="Yadav A."/>
        </authorList>
    </citation>
    <scope>NUCLEOTIDE SEQUENCE [LARGE SCALE GENOMIC DNA]</scope>
    <source>
        <strain evidence="8 9">PE08</strain>
    </source>
</reference>
<dbReference type="SUPFAM" id="SSF50182">
    <property type="entry name" value="Sm-like ribonucleoproteins"/>
    <property type="match status" value="1"/>
</dbReference>
<evidence type="ECO:0000256" key="4">
    <source>
        <dbReference type="ARBA" id="ARBA00023139"/>
    </source>
</evidence>
<dbReference type="Proteomes" id="UP000327179">
    <property type="component" value="Chromosome"/>
</dbReference>
<dbReference type="AlphaFoldDB" id="A0A5J6QT21"/>
<evidence type="ECO:0000313" key="8">
    <source>
        <dbReference type="EMBL" id="QEY63869.1"/>
    </source>
</evidence>
<name>A0A5J6QT21_9GAMM</name>
<dbReference type="PANTHER" id="PTHR37011">
    <property type="entry name" value="POT FAMILY PEPTIDE TRANSPORT PROTEIN-RELATED"/>
    <property type="match status" value="1"/>
</dbReference>
<keyword evidence="1" id="KW-1003">Cell membrane</keyword>
<proteinExistence type="predicted"/>
<dbReference type="InterPro" id="IPR010305">
    <property type="entry name" value="YgdI/YgdR-like"/>
</dbReference>
<keyword evidence="4" id="KW-0564">Palmitate</keyword>
<evidence type="ECO:0000256" key="1">
    <source>
        <dbReference type="ARBA" id="ARBA00022475"/>
    </source>
</evidence>
<dbReference type="KEGG" id="plal:FXN65_18105"/>
<evidence type="ECO:0000259" key="7">
    <source>
        <dbReference type="Pfam" id="PF06004"/>
    </source>
</evidence>
<keyword evidence="5 8" id="KW-0449">Lipoprotein</keyword>
<evidence type="ECO:0000256" key="5">
    <source>
        <dbReference type="ARBA" id="ARBA00023288"/>
    </source>
</evidence>
<evidence type="ECO:0000256" key="3">
    <source>
        <dbReference type="ARBA" id="ARBA00023136"/>
    </source>
</evidence>
<dbReference type="PANTHER" id="PTHR37011:SF1">
    <property type="entry name" value="POT FAMILY PEPTIDE TRANSPORT PROTEIN"/>
    <property type="match status" value="1"/>
</dbReference>
<evidence type="ECO:0000313" key="9">
    <source>
        <dbReference type="Proteomes" id="UP000327179"/>
    </source>
</evidence>
<dbReference type="Pfam" id="PF06004">
    <property type="entry name" value="DUF903"/>
    <property type="match status" value="1"/>
</dbReference>
<dbReference type="InterPro" id="IPR047807">
    <property type="entry name" value="YgdI/YgdR-like_SH3-like"/>
</dbReference>
<dbReference type="Gene3D" id="2.30.30.100">
    <property type="match status" value="1"/>
</dbReference>
<gene>
    <name evidence="8" type="ORF">FXN65_18105</name>
</gene>
<feature type="domain" description="Lipoprotein YgdI/YgdR-like SH3-like" evidence="7">
    <location>
        <begin position="21"/>
        <end position="68"/>
    </location>
</feature>
<evidence type="ECO:0000256" key="2">
    <source>
        <dbReference type="ARBA" id="ARBA00022729"/>
    </source>
</evidence>
<dbReference type="InterPro" id="IPR010920">
    <property type="entry name" value="LSM_dom_sf"/>
</dbReference>
<accession>A0A5J6QT21</accession>
<dbReference type="EMBL" id="CP043311">
    <property type="protein sequence ID" value="QEY63869.1"/>
    <property type="molecule type" value="Genomic_DNA"/>
</dbReference>
<evidence type="ECO:0000256" key="6">
    <source>
        <dbReference type="SAM" id="MobiDB-lite"/>
    </source>
</evidence>
<dbReference type="NCBIfam" id="NF033216">
    <property type="entry name" value="lipo_YgdI_YgdR"/>
    <property type="match status" value="1"/>
</dbReference>